<feature type="compositionally biased region" description="Low complexity" evidence="1">
    <location>
        <begin position="34"/>
        <end position="55"/>
    </location>
</feature>
<feature type="region of interest" description="Disordered" evidence="1">
    <location>
        <begin position="1"/>
        <end position="135"/>
    </location>
</feature>
<dbReference type="GO" id="GO:0005783">
    <property type="term" value="C:endoplasmic reticulum"/>
    <property type="evidence" value="ECO:0007669"/>
    <property type="project" value="TreeGrafter"/>
</dbReference>
<keyword evidence="4" id="KW-1185">Reference proteome</keyword>
<comment type="caution">
    <text evidence="3">The sequence shown here is derived from an EMBL/GenBank/DDBJ whole genome shotgun (WGS) entry which is preliminary data.</text>
</comment>
<feature type="compositionally biased region" description="Acidic residues" evidence="1">
    <location>
        <begin position="14"/>
        <end position="28"/>
    </location>
</feature>
<dbReference type="EMBL" id="BTRK01000002">
    <property type="protein sequence ID" value="GMR38331.1"/>
    <property type="molecule type" value="Genomic_DNA"/>
</dbReference>
<dbReference type="PANTHER" id="PTHR21650">
    <property type="entry name" value="MEMBRALIN/KINETOCHORE PROTEIN NUF2"/>
    <property type="match status" value="1"/>
</dbReference>
<feature type="transmembrane region" description="Helical" evidence="2">
    <location>
        <begin position="587"/>
        <end position="608"/>
    </location>
</feature>
<dbReference type="GO" id="GO:0034976">
    <property type="term" value="P:response to endoplasmic reticulum stress"/>
    <property type="evidence" value="ECO:0007669"/>
    <property type="project" value="TreeGrafter"/>
</dbReference>
<proteinExistence type="predicted"/>
<dbReference type="Proteomes" id="UP001328107">
    <property type="component" value="Unassembled WGS sequence"/>
</dbReference>
<organism evidence="3 4">
    <name type="scientific">Pristionchus mayeri</name>
    <dbReference type="NCBI Taxonomy" id="1317129"/>
    <lineage>
        <taxon>Eukaryota</taxon>
        <taxon>Metazoa</taxon>
        <taxon>Ecdysozoa</taxon>
        <taxon>Nematoda</taxon>
        <taxon>Chromadorea</taxon>
        <taxon>Rhabditida</taxon>
        <taxon>Rhabditina</taxon>
        <taxon>Diplogasteromorpha</taxon>
        <taxon>Diplogasteroidea</taxon>
        <taxon>Neodiplogasteridae</taxon>
        <taxon>Pristionchus</taxon>
    </lineage>
</organism>
<keyword evidence="2" id="KW-0472">Membrane</keyword>
<evidence type="ECO:0000256" key="2">
    <source>
        <dbReference type="SAM" id="Phobius"/>
    </source>
</evidence>
<feature type="transmembrane region" description="Helical" evidence="2">
    <location>
        <begin position="464"/>
        <end position="487"/>
    </location>
</feature>
<protein>
    <recommendedName>
        <fullName evidence="5">Membralin</fullName>
    </recommendedName>
</protein>
<feature type="transmembrane region" description="Helical" evidence="2">
    <location>
        <begin position="508"/>
        <end position="528"/>
    </location>
</feature>
<accession>A0AAN5CE42</accession>
<gene>
    <name evidence="3" type="ORF">PMAYCL1PPCAC_08526</name>
</gene>
<keyword evidence="2" id="KW-1133">Transmembrane helix</keyword>
<feature type="compositionally biased region" description="Basic residues" evidence="1">
    <location>
        <begin position="87"/>
        <end position="103"/>
    </location>
</feature>
<feature type="transmembrane region" description="Helical" evidence="2">
    <location>
        <begin position="192"/>
        <end position="215"/>
    </location>
</feature>
<feature type="compositionally biased region" description="Pro residues" evidence="1">
    <location>
        <begin position="56"/>
        <end position="72"/>
    </location>
</feature>
<dbReference type="InterPro" id="IPR019144">
    <property type="entry name" value="Membralin"/>
</dbReference>
<evidence type="ECO:0000256" key="1">
    <source>
        <dbReference type="SAM" id="MobiDB-lite"/>
    </source>
</evidence>
<sequence>MADREQQQELQQQQEEEEPLLLEEDASEDGSGGEFSPDGSTTSSSSSSASSSAAPSPTPSQPGPSMTPPPRPDVLLDEGRPATAPRFYHHNHGHSHAHSHSHSHAPPPSSNNPQAPPHHHHHHPHPPPANPNNLRPIQANRQRAVRVPIQAMPQAAQNSNQLGAVRDRLFQAMLVRMALWYTARVNRQWRKVIEVVAITLAILSFLSLATIHLMFMRVSTTCLKDIESTWPRDGIIRVELVRNLAMLRKKEEQYREYRQQHLDEMARAPPPVCRFSRKEVLQKGPAALPAEIREFGYLSSRLRDAAASSKQPQSVFGTVIGYIYPDIFIEETLTHDDELFEPFETEDEMLANVFDSEFNHFYEPDELPYYEYRVEYSLMYGLLRLPAKFLLTHNVSVVTKQIDSDDSCLGSPTARWLMANLVGFEDPILHTLKALAVNESEIGYVHDLRTNDHYHFVQLATSKLSYITASIVMLLFTFAISLLLRFSHHQIFLFIVDLLHMFEHNQPLAFPAAPLLTVILALVGMEAIMSEVFADTTTAFYVILIVWLADQFDAICCQSPTSKRYWLRFFFLHQFFFYAYQYRFGGVYGGLALLTSSLFILHSMIFFFHHYEIPLILYTDRLQRIMTELNARMPMADPPIVQEVNLATGPNPNGGEGGAGNRNAGAPGHAVNGIRRVVLPRNGPQRAMIGIPLNQPGRGAEHGLEERLAAAAQRTLREVEAAHLGDSWIRNIARTVGGRLVNRIPSWMVGGEQQIENVVDQVGERIRFRLPRGTATVREEEQRNSPEAAPEVAGDE</sequence>
<dbReference type="GO" id="GO:1904294">
    <property type="term" value="P:positive regulation of ERAD pathway"/>
    <property type="evidence" value="ECO:0007669"/>
    <property type="project" value="TreeGrafter"/>
</dbReference>
<evidence type="ECO:0000313" key="3">
    <source>
        <dbReference type="EMBL" id="GMR38331.1"/>
    </source>
</evidence>
<feature type="compositionally biased region" description="Pro residues" evidence="1">
    <location>
        <begin position="105"/>
        <end position="116"/>
    </location>
</feature>
<keyword evidence="2" id="KW-0812">Transmembrane</keyword>
<dbReference type="PANTHER" id="PTHR21650:SF4">
    <property type="entry name" value="MEMBRALIN"/>
    <property type="match status" value="1"/>
</dbReference>
<reference evidence="4" key="1">
    <citation type="submission" date="2022-10" db="EMBL/GenBank/DDBJ databases">
        <title>Genome assembly of Pristionchus species.</title>
        <authorList>
            <person name="Yoshida K."/>
            <person name="Sommer R.J."/>
        </authorList>
    </citation>
    <scope>NUCLEOTIDE SEQUENCE [LARGE SCALE GENOMIC DNA]</scope>
    <source>
        <strain evidence="4">RS5460</strain>
    </source>
</reference>
<evidence type="ECO:0008006" key="5">
    <source>
        <dbReference type="Google" id="ProtNLM"/>
    </source>
</evidence>
<name>A0AAN5CE42_9BILA</name>
<feature type="region of interest" description="Disordered" evidence="1">
    <location>
        <begin position="773"/>
        <end position="796"/>
    </location>
</feature>
<evidence type="ECO:0000313" key="4">
    <source>
        <dbReference type="Proteomes" id="UP001328107"/>
    </source>
</evidence>
<dbReference type="AlphaFoldDB" id="A0AAN5CE42"/>
<dbReference type="Pfam" id="PF09746">
    <property type="entry name" value="Membralin"/>
    <property type="match status" value="1"/>
</dbReference>